<dbReference type="PANTHER" id="PTHR43798:SF33">
    <property type="entry name" value="HYDROLASE, PUTATIVE (AFU_ORTHOLOGUE AFUA_2G14860)-RELATED"/>
    <property type="match status" value="1"/>
</dbReference>
<feature type="domain" description="AB hydrolase-1" evidence="1">
    <location>
        <begin position="36"/>
        <end position="270"/>
    </location>
</feature>
<dbReference type="STRING" id="526225.Gobs_1240"/>
<dbReference type="HOGENOM" id="CLU_020336_13_2_11"/>
<dbReference type="eggNOG" id="COG0596">
    <property type="taxonomic scope" value="Bacteria"/>
</dbReference>
<evidence type="ECO:0000313" key="2">
    <source>
        <dbReference type="EMBL" id="ADB73986.1"/>
    </source>
</evidence>
<dbReference type="PANTHER" id="PTHR43798">
    <property type="entry name" value="MONOACYLGLYCEROL LIPASE"/>
    <property type="match status" value="1"/>
</dbReference>
<dbReference type="RefSeq" id="WP_012947427.1">
    <property type="nucleotide sequence ID" value="NC_013757.1"/>
</dbReference>
<dbReference type="KEGG" id="gob:Gobs_1240"/>
<dbReference type="Proteomes" id="UP000001382">
    <property type="component" value="Chromosome"/>
</dbReference>
<protein>
    <submittedName>
        <fullName evidence="2">Alpha/beta hydrolase fold protein</fullName>
    </submittedName>
</protein>
<keyword evidence="3" id="KW-1185">Reference proteome</keyword>
<name>D2SAQ7_GEOOG</name>
<dbReference type="Pfam" id="PF00561">
    <property type="entry name" value="Abhydrolase_1"/>
    <property type="match status" value="1"/>
</dbReference>
<dbReference type="InterPro" id="IPR000073">
    <property type="entry name" value="AB_hydrolase_1"/>
</dbReference>
<evidence type="ECO:0000313" key="3">
    <source>
        <dbReference type="Proteomes" id="UP000001382"/>
    </source>
</evidence>
<dbReference type="AlphaFoldDB" id="D2SAQ7"/>
<gene>
    <name evidence="2" type="ordered locus">Gobs_1240</name>
</gene>
<dbReference type="SUPFAM" id="SSF53474">
    <property type="entry name" value="alpha/beta-Hydrolases"/>
    <property type="match status" value="1"/>
</dbReference>
<dbReference type="PRINTS" id="PR00111">
    <property type="entry name" value="ABHYDROLASE"/>
</dbReference>
<sequence length="295" mass="32208">MTTRRFDLAPVTEGTVTVAGIRSPYLTAGPLDADEAVVFVHGNPGPAEDWRRLVARTGVFARAVAPDMPGFGGADKPDGFVYTVDGYARHLAGVLDELGVSRAHLVLHDFGGPWGLAWAADHPDRFASATLVGIGVLRGYRWHSMARIWRTSGLGELFLRTSTLPASRLLLQRGSPRGLPRDVVERLHRSLKDPGTQRAVLRLYRATDVAAVSEDLHRRLQGLDRPVLAVWGRHDPYLPVAYAERQRETFPGAQVVVLEDSGHWPMYDDPVGFEQTVLPFLARVTAGAVVGAGAR</sequence>
<accession>D2SAQ7</accession>
<evidence type="ECO:0000259" key="1">
    <source>
        <dbReference type="Pfam" id="PF00561"/>
    </source>
</evidence>
<reference evidence="2 3" key="1">
    <citation type="journal article" date="2010" name="Stand. Genomic Sci.">
        <title>Complete genome sequence of Geodermatophilus obscurus type strain (G-20).</title>
        <authorList>
            <person name="Ivanova N."/>
            <person name="Sikorski J."/>
            <person name="Jando M."/>
            <person name="Munk C."/>
            <person name="Lapidus A."/>
            <person name="Glavina Del Rio T."/>
            <person name="Copeland A."/>
            <person name="Tice H."/>
            <person name="Cheng J.-F."/>
            <person name="Lucas S."/>
            <person name="Chen F."/>
            <person name="Nolan M."/>
            <person name="Bruce D."/>
            <person name="Goodwin L."/>
            <person name="Pitluck S."/>
            <person name="Mavromatis K."/>
            <person name="Mikhailova N."/>
            <person name="Pati A."/>
            <person name="Chen A."/>
            <person name="Palaniappan K."/>
            <person name="Land M."/>
            <person name="Hauser L."/>
            <person name="Chang Y.-J."/>
            <person name="Jeffries C.D."/>
            <person name="Meincke L."/>
            <person name="Brettin T."/>
            <person name="Detter J.C."/>
            <person name="Detter J.C."/>
            <person name="Rohde M."/>
            <person name="Goeker M."/>
            <person name="Bristow J."/>
            <person name="Eisen J.A."/>
            <person name="Markowitz V."/>
            <person name="Hugenholtz P."/>
            <person name="Kyrpides N.C."/>
            <person name="Klenk H.-P."/>
        </authorList>
    </citation>
    <scope>NUCLEOTIDE SEQUENCE [LARGE SCALE GENOMIC DNA]</scope>
    <source>
        <strain evidence="3">ATCC 25078 / DSM 43160 / JCM 3152 / KCC A-0152 / KCTC 9177 / NBRC 13315 / NRRL B-3577 / G-20</strain>
    </source>
</reference>
<dbReference type="InterPro" id="IPR050266">
    <property type="entry name" value="AB_hydrolase_sf"/>
</dbReference>
<keyword evidence="2" id="KW-0378">Hydrolase</keyword>
<dbReference type="EMBL" id="CP001867">
    <property type="protein sequence ID" value="ADB73986.1"/>
    <property type="molecule type" value="Genomic_DNA"/>
</dbReference>
<proteinExistence type="predicted"/>
<dbReference type="GO" id="GO:0016020">
    <property type="term" value="C:membrane"/>
    <property type="evidence" value="ECO:0007669"/>
    <property type="project" value="TreeGrafter"/>
</dbReference>
<dbReference type="Gene3D" id="3.40.50.1820">
    <property type="entry name" value="alpha/beta hydrolase"/>
    <property type="match status" value="1"/>
</dbReference>
<dbReference type="OrthoDB" id="5431692at2"/>
<dbReference type="GO" id="GO:0046464">
    <property type="term" value="P:acylglycerol catabolic process"/>
    <property type="evidence" value="ECO:0007669"/>
    <property type="project" value="TreeGrafter"/>
</dbReference>
<organism evidence="2 3">
    <name type="scientific">Geodermatophilus obscurus (strain ATCC 25078 / DSM 43160 / JCM 3152 / CCUG 61914 / KCC A-0152 / KCTC 9177 / NBRC 13315 / NRRL B-3577 / G-20)</name>
    <dbReference type="NCBI Taxonomy" id="526225"/>
    <lineage>
        <taxon>Bacteria</taxon>
        <taxon>Bacillati</taxon>
        <taxon>Actinomycetota</taxon>
        <taxon>Actinomycetes</taxon>
        <taxon>Geodermatophilales</taxon>
        <taxon>Geodermatophilaceae</taxon>
        <taxon>Geodermatophilus</taxon>
    </lineage>
</organism>
<dbReference type="InterPro" id="IPR029058">
    <property type="entry name" value="AB_hydrolase_fold"/>
</dbReference>
<dbReference type="GO" id="GO:0047372">
    <property type="term" value="F:monoacylglycerol lipase activity"/>
    <property type="evidence" value="ECO:0007669"/>
    <property type="project" value="TreeGrafter"/>
</dbReference>
<reference evidence="3" key="2">
    <citation type="submission" date="2010-01" db="EMBL/GenBank/DDBJ databases">
        <title>The complete genome of Geodermatophilus obscurus DSM 43160.</title>
        <authorList>
            <consortium name="US DOE Joint Genome Institute (JGI-PGF)"/>
            <person name="Lucas S."/>
            <person name="Copeland A."/>
            <person name="Lapidus A."/>
            <person name="Glavina del Rio T."/>
            <person name="Dalin E."/>
            <person name="Tice H."/>
            <person name="Bruce D."/>
            <person name="Goodwin L."/>
            <person name="Pitluck S."/>
            <person name="Kyrpides N."/>
            <person name="Mavromatis K."/>
            <person name="Ivanova N."/>
            <person name="Munk A.C."/>
            <person name="Brettin T."/>
            <person name="Detter J.C."/>
            <person name="Han C."/>
            <person name="Larimer F."/>
            <person name="Land M."/>
            <person name="Hauser L."/>
            <person name="Markowitz V."/>
            <person name="Cheng J.-F."/>
            <person name="Hugenholtz P."/>
            <person name="Woyke T."/>
            <person name="Wu D."/>
            <person name="Jando M."/>
            <person name="Schneider S."/>
            <person name="Klenk H.-P."/>
            <person name="Eisen J.A."/>
        </authorList>
    </citation>
    <scope>NUCLEOTIDE SEQUENCE [LARGE SCALE GENOMIC DNA]</scope>
    <source>
        <strain evidence="3">ATCC 25078 / DSM 43160 / JCM 3152 / KCC A-0152 / KCTC 9177 / NBRC 13315 / NRRL B-3577 / G-20</strain>
    </source>
</reference>